<protein>
    <submittedName>
        <fullName evidence="1">Uncharacterized protein</fullName>
    </submittedName>
</protein>
<gene>
    <name evidence="1" type="ORF">VR7878_03012</name>
</gene>
<organism evidence="1 2">
    <name type="scientific">Vibrio ruber (strain DSM 16370 / JCM 11486 / BCRC 17186 / CECT 7878 / LMG 23124 / VR1)</name>
    <dbReference type="NCBI Taxonomy" id="1123498"/>
    <lineage>
        <taxon>Bacteria</taxon>
        <taxon>Pseudomonadati</taxon>
        <taxon>Pseudomonadota</taxon>
        <taxon>Gammaproteobacteria</taxon>
        <taxon>Vibrionales</taxon>
        <taxon>Vibrionaceae</taxon>
        <taxon>Vibrio</taxon>
    </lineage>
</organism>
<dbReference type="STRING" id="1123498.VR7878_03012"/>
<evidence type="ECO:0000313" key="2">
    <source>
        <dbReference type="Proteomes" id="UP000188276"/>
    </source>
</evidence>
<dbReference type="Proteomes" id="UP000188276">
    <property type="component" value="Unassembled WGS sequence"/>
</dbReference>
<sequence length="135" mass="15383">MNIRYFLTNDGLIRTEKALKVNRVDYSAFVELSEQQIEEFVINAPPEGKQRNGLSWVDLPVVVTAESEYQWVQKELADVDIQLKYHATGDTKRQQLTAEDWYGYAIALRDYTTTDDAGNPVLVGDTRPTRPTDEG</sequence>
<name>A0A1R4LQV5_VIBR1</name>
<proteinExistence type="predicted"/>
<evidence type="ECO:0000313" key="1">
    <source>
        <dbReference type="EMBL" id="SJN58737.1"/>
    </source>
</evidence>
<dbReference type="EMBL" id="FULE01000043">
    <property type="protein sequence ID" value="SJN58737.1"/>
    <property type="molecule type" value="Genomic_DNA"/>
</dbReference>
<reference evidence="2" key="1">
    <citation type="submission" date="2017-02" db="EMBL/GenBank/DDBJ databases">
        <authorList>
            <person name="Rodrigo-Torres L."/>
            <person name="Arahal R.D."/>
            <person name="Lucena T."/>
        </authorList>
    </citation>
    <scope>NUCLEOTIDE SEQUENCE [LARGE SCALE GENOMIC DNA]</scope>
    <source>
        <strain evidence="2">CECT 7878</strain>
    </source>
</reference>
<dbReference type="RefSeq" id="WP_077336926.1">
    <property type="nucleotide sequence ID" value="NZ_FULE01000043.1"/>
</dbReference>
<dbReference type="AlphaFoldDB" id="A0A1R4LQV5"/>
<dbReference type="OrthoDB" id="5814322at2"/>
<accession>A0A1R4LQV5</accession>
<keyword evidence="2" id="KW-1185">Reference proteome</keyword>